<dbReference type="Pfam" id="PF02854">
    <property type="entry name" value="MIF4G"/>
    <property type="match status" value="1"/>
</dbReference>
<dbReference type="GO" id="GO:0016281">
    <property type="term" value="C:eukaryotic translation initiation factor 4F complex"/>
    <property type="evidence" value="ECO:0007669"/>
    <property type="project" value="TreeGrafter"/>
</dbReference>
<organism evidence="7 8">
    <name type="scientific">Paralvinella palmiformis</name>
    <dbReference type="NCBI Taxonomy" id="53620"/>
    <lineage>
        <taxon>Eukaryota</taxon>
        <taxon>Metazoa</taxon>
        <taxon>Spiralia</taxon>
        <taxon>Lophotrochozoa</taxon>
        <taxon>Annelida</taxon>
        <taxon>Polychaeta</taxon>
        <taxon>Sedentaria</taxon>
        <taxon>Canalipalpata</taxon>
        <taxon>Terebellida</taxon>
        <taxon>Terebelliformia</taxon>
        <taxon>Alvinellidae</taxon>
        <taxon>Paralvinella</taxon>
    </lineage>
</organism>
<feature type="region of interest" description="Disordered" evidence="4">
    <location>
        <begin position="10"/>
        <end position="29"/>
    </location>
</feature>
<dbReference type="PANTHER" id="PTHR23253:SF9">
    <property type="entry name" value="EUKARYOTIC TRANSLATION INITIATION FACTOR 4 GAMMA 2"/>
    <property type="match status" value="1"/>
</dbReference>
<evidence type="ECO:0000256" key="1">
    <source>
        <dbReference type="ARBA" id="ARBA00005775"/>
    </source>
</evidence>
<dbReference type="InterPro" id="IPR016024">
    <property type="entry name" value="ARM-type_fold"/>
</dbReference>
<evidence type="ECO:0000256" key="2">
    <source>
        <dbReference type="ARBA" id="ARBA00022540"/>
    </source>
</evidence>
<evidence type="ECO:0000259" key="6">
    <source>
        <dbReference type="Pfam" id="PF02854"/>
    </source>
</evidence>
<comment type="similarity">
    <text evidence="1">Belongs to the eukaryotic initiation factor 4G family.</text>
</comment>
<dbReference type="GO" id="GO:0003743">
    <property type="term" value="F:translation initiation factor activity"/>
    <property type="evidence" value="ECO:0007669"/>
    <property type="project" value="UniProtKB-KW"/>
</dbReference>
<dbReference type="Proteomes" id="UP001208570">
    <property type="component" value="Unassembled WGS sequence"/>
</dbReference>
<dbReference type="Gene3D" id="1.25.40.180">
    <property type="match status" value="1"/>
</dbReference>
<dbReference type="AlphaFoldDB" id="A0AAD9JJK1"/>
<keyword evidence="2" id="KW-0396">Initiation factor</keyword>
<dbReference type="EMBL" id="JAODUP010000275">
    <property type="protein sequence ID" value="KAK2154182.1"/>
    <property type="molecule type" value="Genomic_DNA"/>
</dbReference>
<feature type="domain" description="MIF4G" evidence="6">
    <location>
        <begin position="51"/>
        <end position="143"/>
    </location>
</feature>
<evidence type="ECO:0000256" key="5">
    <source>
        <dbReference type="SAM" id="Phobius"/>
    </source>
</evidence>
<evidence type="ECO:0000256" key="3">
    <source>
        <dbReference type="ARBA" id="ARBA00022917"/>
    </source>
</evidence>
<sequence length="278" mass="31456">MEFILHLHRDEKPPQISSPSYSSGSVSRRWIPPSQKRNVVNTEERDNVIFRKVRGILNKLTPEKFDKLSLELLNIGIDSKHILKGIILLIFDKALDEPKYSKLYAQLCHRLCEDAPNFEAPSSKITSFKRLLLNKCQDEFENRSRAFEAGSWFTFLMSAGSWFTFLMTAGSWFTFLMTAGSWFTFLMTAGSWFTFLMLAGSWFTFLMLAGSWFTFLMLAVGSHSSCWLAVGSHSSCWLTVGSHSSCWLAVGSHSSCWLTVGSHSCPMAVGSREKQPES</sequence>
<feature type="transmembrane region" description="Helical" evidence="5">
    <location>
        <begin position="195"/>
        <end position="220"/>
    </location>
</feature>
<dbReference type="GO" id="GO:0003729">
    <property type="term" value="F:mRNA binding"/>
    <property type="evidence" value="ECO:0007669"/>
    <property type="project" value="TreeGrafter"/>
</dbReference>
<keyword evidence="3" id="KW-0648">Protein biosynthesis</keyword>
<feature type="transmembrane region" description="Helical" evidence="5">
    <location>
        <begin position="152"/>
        <end position="175"/>
    </location>
</feature>
<gene>
    <name evidence="7" type="ORF">LSH36_275g09025</name>
</gene>
<proteinExistence type="inferred from homology"/>
<keyword evidence="5" id="KW-0812">Transmembrane</keyword>
<name>A0AAD9JJK1_9ANNE</name>
<dbReference type="SUPFAM" id="SSF48371">
    <property type="entry name" value="ARM repeat"/>
    <property type="match status" value="1"/>
</dbReference>
<evidence type="ECO:0000256" key="4">
    <source>
        <dbReference type="SAM" id="MobiDB-lite"/>
    </source>
</evidence>
<reference evidence="7" key="1">
    <citation type="journal article" date="2023" name="Mol. Biol. Evol.">
        <title>Third-Generation Sequencing Reveals the Adaptive Role of the Epigenome in Three Deep-Sea Polychaetes.</title>
        <authorList>
            <person name="Perez M."/>
            <person name="Aroh O."/>
            <person name="Sun Y."/>
            <person name="Lan Y."/>
            <person name="Juniper S.K."/>
            <person name="Young C.R."/>
            <person name="Angers B."/>
            <person name="Qian P.Y."/>
        </authorList>
    </citation>
    <scope>NUCLEOTIDE SEQUENCE</scope>
    <source>
        <strain evidence="7">P08H-3</strain>
    </source>
</reference>
<comment type="caution">
    <text evidence="7">The sequence shown here is derived from an EMBL/GenBank/DDBJ whole genome shotgun (WGS) entry which is preliminary data.</text>
</comment>
<feature type="compositionally biased region" description="Low complexity" evidence="4">
    <location>
        <begin position="17"/>
        <end position="27"/>
    </location>
</feature>
<evidence type="ECO:0000313" key="8">
    <source>
        <dbReference type="Proteomes" id="UP001208570"/>
    </source>
</evidence>
<accession>A0AAD9JJK1</accession>
<keyword evidence="5" id="KW-1133">Transmembrane helix</keyword>
<dbReference type="PANTHER" id="PTHR23253">
    <property type="entry name" value="EUKARYOTIC TRANSLATION INITIATION FACTOR 4 GAMMA"/>
    <property type="match status" value="1"/>
</dbReference>
<keyword evidence="8" id="KW-1185">Reference proteome</keyword>
<dbReference type="InterPro" id="IPR003890">
    <property type="entry name" value="MIF4G-like_typ-3"/>
</dbReference>
<protein>
    <recommendedName>
        <fullName evidence="6">MIF4G domain-containing protein</fullName>
    </recommendedName>
</protein>
<keyword evidence="5" id="KW-0472">Membrane</keyword>
<evidence type="ECO:0000313" key="7">
    <source>
        <dbReference type="EMBL" id="KAK2154182.1"/>
    </source>
</evidence>